<dbReference type="STRING" id="455193.SAMN05421805_103212"/>
<keyword evidence="4" id="KW-1185">Reference proteome</keyword>
<evidence type="ECO:0000313" key="4">
    <source>
        <dbReference type="Proteomes" id="UP000270697"/>
    </source>
</evidence>
<sequence>MPVSEDLIGPLGQAFNGLEEKTQESVDRFNAAVAHINEWGFILGPLVASIEPAIEFIRAKLSELVKLVRTAVEHHTPVVSLIVQSFSWTENVQKPVNNLTHTFGNRLYDWEGKASSAYKDKAGKQNEAIGAVANKADQVGRWLIDIAQYNVDYMAELAKMVTGFLGALVTASLETSTVVNIPFAVSDLAGAVGDVVAKSLDNLVGIAKRFVAALSKVRDLISYMTDQKLPRGHWPQAVEG</sequence>
<dbReference type="EMBL" id="FOUP01000003">
    <property type="protein sequence ID" value="SFN20196.1"/>
    <property type="molecule type" value="Genomic_DNA"/>
</dbReference>
<gene>
    <name evidence="1" type="ORF">ATL45_2596</name>
    <name evidence="2" type="ORF">SAMN05421805_103212</name>
</gene>
<protein>
    <recommendedName>
        <fullName evidence="5">Proteins of 100 residues with WXG</fullName>
    </recommendedName>
</protein>
<reference evidence="1 4" key="2">
    <citation type="submission" date="2018-10" db="EMBL/GenBank/DDBJ databases">
        <title>Sequencing the genomes of 1000 actinobacteria strains.</title>
        <authorList>
            <person name="Klenk H.-P."/>
        </authorList>
    </citation>
    <scope>NUCLEOTIDE SEQUENCE [LARGE SCALE GENOMIC DNA]</scope>
    <source>
        <strain evidence="1 4">DSM 45119</strain>
    </source>
</reference>
<dbReference type="AlphaFoldDB" id="A0A1I4X462"/>
<dbReference type="EMBL" id="RBXX01000002">
    <property type="protein sequence ID" value="RKT84286.1"/>
    <property type="molecule type" value="Genomic_DNA"/>
</dbReference>
<reference evidence="2 3" key="1">
    <citation type="submission" date="2016-10" db="EMBL/GenBank/DDBJ databases">
        <authorList>
            <person name="de Groot N.N."/>
        </authorList>
    </citation>
    <scope>NUCLEOTIDE SEQUENCE [LARGE SCALE GENOMIC DNA]</scope>
    <source>
        <strain evidence="2 3">CPCC 201259</strain>
    </source>
</reference>
<evidence type="ECO:0000313" key="1">
    <source>
        <dbReference type="EMBL" id="RKT84286.1"/>
    </source>
</evidence>
<evidence type="ECO:0000313" key="3">
    <source>
        <dbReference type="Proteomes" id="UP000199398"/>
    </source>
</evidence>
<dbReference type="Proteomes" id="UP000270697">
    <property type="component" value="Unassembled WGS sequence"/>
</dbReference>
<accession>A0A1I4X462</accession>
<dbReference type="Proteomes" id="UP000199398">
    <property type="component" value="Unassembled WGS sequence"/>
</dbReference>
<proteinExistence type="predicted"/>
<evidence type="ECO:0008006" key="5">
    <source>
        <dbReference type="Google" id="ProtNLM"/>
    </source>
</evidence>
<organism evidence="2 3">
    <name type="scientific">Saccharopolyspora antimicrobica</name>
    <dbReference type="NCBI Taxonomy" id="455193"/>
    <lineage>
        <taxon>Bacteria</taxon>
        <taxon>Bacillati</taxon>
        <taxon>Actinomycetota</taxon>
        <taxon>Actinomycetes</taxon>
        <taxon>Pseudonocardiales</taxon>
        <taxon>Pseudonocardiaceae</taxon>
        <taxon>Saccharopolyspora</taxon>
    </lineage>
</organism>
<name>A0A1I4X462_9PSEU</name>
<evidence type="ECO:0000313" key="2">
    <source>
        <dbReference type="EMBL" id="SFN20196.1"/>
    </source>
</evidence>